<dbReference type="PRINTS" id="PR00411">
    <property type="entry name" value="PNDRDTASEI"/>
</dbReference>
<evidence type="ECO:0000256" key="4">
    <source>
        <dbReference type="ARBA" id="ARBA00023002"/>
    </source>
</evidence>
<protein>
    <submittedName>
        <fullName evidence="7">NAD(FAD)-dependent dehydrogenase</fullName>
    </submittedName>
</protein>
<dbReference type="PANTHER" id="PTHR43557:SF2">
    <property type="entry name" value="RIESKE DOMAIN-CONTAINING PROTEIN-RELATED"/>
    <property type="match status" value="1"/>
</dbReference>
<evidence type="ECO:0000313" key="8">
    <source>
        <dbReference type="Proteomes" id="UP000386575"/>
    </source>
</evidence>
<dbReference type="Pfam" id="PF07992">
    <property type="entry name" value="Pyr_redox_2"/>
    <property type="match status" value="1"/>
</dbReference>
<evidence type="ECO:0000256" key="2">
    <source>
        <dbReference type="ARBA" id="ARBA00022630"/>
    </source>
</evidence>
<dbReference type="InterPro" id="IPR016156">
    <property type="entry name" value="FAD/NAD-linked_Rdtase_dimer_sf"/>
</dbReference>
<keyword evidence="3" id="KW-0274">FAD</keyword>
<evidence type="ECO:0000256" key="1">
    <source>
        <dbReference type="ARBA" id="ARBA00001974"/>
    </source>
</evidence>
<dbReference type="InterPro" id="IPR050446">
    <property type="entry name" value="FAD-oxidoreductase/Apoptosis"/>
</dbReference>
<dbReference type="EMBL" id="VZUL01000006">
    <property type="protein sequence ID" value="KAB1082180.1"/>
    <property type="molecule type" value="Genomic_DNA"/>
</dbReference>
<dbReference type="PANTHER" id="PTHR43557">
    <property type="entry name" value="APOPTOSIS-INDUCING FACTOR 1"/>
    <property type="match status" value="1"/>
</dbReference>
<dbReference type="InterPro" id="IPR028202">
    <property type="entry name" value="Reductase_C"/>
</dbReference>
<dbReference type="AlphaFoldDB" id="A0A6A1TFI0"/>
<keyword evidence="2" id="KW-0285">Flavoprotein</keyword>
<gene>
    <name evidence="7" type="ORF">F4V91_33205</name>
</gene>
<proteinExistence type="predicted"/>
<dbReference type="InterPro" id="IPR023753">
    <property type="entry name" value="FAD/NAD-binding_dom"/>
</dbReference>
<comment type="caution">
    <text evidence="7">The sequence shown here is derived from an EMBL/GenBank/DDBJ whole genome shotgun (WGS) entry which is preliminary data.</text>
</comment>
<dbReference type="SUPFAM" id="SSF51905">
    <property type="entry name" value="FAD/NAD(P)-binding domain"/>
    <property type="match status" value="2"/>
</dbReference>
<name>A0A6A1TFI0_NEOGA</name>
<comment type="cofactor">
    <cofactor evidence="1">
        <name>FAD</name>
        <dbReference type="ChEBI" id="CHEBI:57692"/>
    </cofactor>
</comment>
<evidence type="ECO:0000256" key="3">
    <source>
        <dbReference type="ARBA" id="ARBA00022827"/>
    </source>
</evidence>
<dbReference type="SUPFAM" id="SSF55424">
    <property type="entry name" value="FAD/NAD-linked reductases, dimerisation (C-terminal) domain"/>
    <property type="match status" value="1"/>
</dbReference>
<organism evidence="7 8">
    <name type="scientific">Neorhizobium galegae</name>
    <name type="common">Rhizobium galegae</name>
    <dbReference type="NCBI Taxonomy" id="399"/>
    <lineage>
        <taxon>Bacteria</taxon>
        <taxon>Pseudomonadati</taxon>
        <taxon>Pseudomonadota</taxon>
        <taxon>Alphaproteobacteria</taxon>
        <taxon>Hyphomicrobiales</taxon>
        <taxon>Rhizobiaceae</taxon>
        <taxon>Rhizobium/Agrobacterium group</taxon>
        <taxon>Neorhizobium</taxon>
    </lineage>
</organism>
<evidence type="ECO:0000259" key="5">
    <source>
        <dbReference type="Pfam" id="PF07992"/>
    </source>
</evidence>
<dbReference type="Pfam" id="PF14759">
    <property type="entry name" value="Reductase_C"/>
    <property type="match status" value="1"/>
</dbReference>
<dbReference type="PRINTS" id="PR00368">
    <property type="entry name" value="FADPNR"/>
</dbReference>
<accession>A0A6A1TFI0</accession>
<dbReference type="InterPro" id="IPR036188">
    <property type="entry name" value="FAD/NAD-bd_sf"/>
</dbReference>
<dbReference type="RefSeq" id="WP_151047729.1">
    <property type="nucleotide sequence ID" value="NZ_VZUL01000006.1"/>
</dbReference>
<reference evidence="7 8" key="1">
    <citation type="submission" date="2019-09" db="EMBL/GenBank/DDBJ databases">
        <title>Genome sequencing of Ng87 strain.</title>
        <authorList>
            <person name="Karasev E.S."/>
            <person name="Andronov E."/>
        </authorList>
    </citation>
    <scope>NUCLEOTIDE SEQUENCE [LARGE SCALE GENOMIC DNA]</scope>
    <source>
        <strain evidence="7 8">Ng87</strain>
    </source>
</reference>
<dbReference type="GO" id="GO:0005737">
    <property type="term" value="C:cytoplasm"/>
    <property type="evidence" value="ECO:0007669"/>
    <property type="project" value="TreeGrafter"/>
</dbReference>
<keyword evidence="4" id="KW-0560">Oxidoreductase</keyword>
<sequence length="406" mass="42287">MGIVILGAGQAGLQIALSLRQKGYAGTLTLVGDEPHLPYQRPPLSKAYLKGLADAASLAFRPAEALASQGIDLRLGKPVLRIDRVGKRVEFEDANLPYDKLAITLGTRPRKLVLPGAELSGVMSLRGITDGEALMLALSAANDVVIIGGGFIGLEVAATAAAAGKSVSVLEAAPRVMARAVAPDISSWFERMHRGMGSRIVTSAFIASIDGDDRVRSVTLGDGEVIRADVVLVGIGAVPNTEIATDAGLDCPNGVVVDALGQTSDPYIFAAGDCTLHPNRYAGGAFRLESVQNAIDQAKTVAGAMMGEVAPYDAVPWFWSDQGNTKLQTTGLPIGTDAHVTRGDPETGKFTVFHLKSGQVIAADSVNSPADHMCARRMVANGLAVAAETLADPATDLKSLAMQRIA</sequence>
<feature type="domain" description="FAD/NAD(P)-binding" evidence="5">
    <location>
        <begin position="3"/>
        <end position="298"/>
    </location>
</feature>
<evidence type="ECO:0000259" key="6">
    <source>
        <dbReference type="Pfam" id="PF14759"/>
    </source>
</evidence>
<dbReference type="Gene3D" id="3.30.390.30">
    <property type="match status" value="1"/>
</dbReference>
<feature type="domain" description="Reductase C-terminal" evidence="6">
    <location>
        <begin position="317"/>
        <end position="401"/>
    </location>
</feature>
<evidence type="ECO:0000313" key="7">
    <source>
        <dbReference type="EMBL" id="KAB1082180.1"/>
    </source>
</evidence>
<dbReference type="GO" id="GO:0016651">
    <property type="term" value="F:oxidoreductase activity, acting on NAD(P)H"/>
    <property type="evidence" value="ECO:0007669"/>
    <property type="project" value="TreeGrafter"/>
</dbReference>
<dbReference type="Gene3D" id="3.50.50.60">
    <property type="entry name" value="FAD/NAD(P)-binding domain"/>
    <property type="match status" value="2"/>
</dbReference>
<dbReference type="Proteomes" id="UP000386575">
    <property type="component" value="Unassembled WGS sequence"/>
</dbReference>